<name>A0AAD3D1D7_9STRA</name>
<accession>A0AAD3D1D7</accession>
<keyword evidence="2" id="KW-1185">Reference proteome</keyword>
<gene>
    <name evidence="1" type="ORF">CTEN210_12543</name>
</gene>
<organism evidence="1 2">
    <name type="scientific">Chaetoceros tenuissimus</name>
    <dbReference type="NCBI Taxonomy" id="426638"/>
    <lineage>
        <taxon>Eukaryota</taxon>
        <taxon>Sar</taxon>
        <taxon>Stramenopiles</taxon>
        <taxon>Ochrophyta</taxon>
        <taxon>Bacillariophyta</taxon>
        <taxon>Coscinodiscophyceae</taxon>
        <taxon>Chaetocerotophycidae</taxon>
        <taxon>Chaetocerotales</taxon>
        <taxon>Chaetocerotaceae</taxon>
        <taxon>Chaetoceros</taxon>
    </lineage>
</organism>
<evidence type="ECO:0000313" key="1">
    <source>
        <dbReference type="EMBL" id="GFH56067.1"/>
    </source>
</evidence>
<comment type="caution">
    <text evidence="1">The sequence shown here is derived from an EMBL/GenBank/DDBJ whole genome shotgun (WGS) entry which is preliminary data.</text>
</comment>
<reference evidence="1 2" key="1">
    <citation type="journal article" date="2021" name="Sci. Rep.">
        <title>The genome of the diatom Chaetoceros tenuissimus carries an ancient integrated fragment of an extant virus.</title>
        <authorList>
            <person name="Hongo Y."/>
            <person name="Kimura K."/>
            <person name="Takaki Y."/>
            <person name="Yoshida Y."/>
            <person name="Baba S."/>
            <person name="Kobayashi G."/>
            <person name="Nagasaki K."/>
            <person name="Hano T."/>
            <person name="Tomaru Y."/>
        </authorList>
    </citation>
    <scope>NUCLEOTIDE SEQUENCE [LARGE SCALE GENOMIC DNA]</scope>
    <source>
        <strain evidence="1 2">NIES-3715</strain>
    </source>
</reference>
<evidence type="ECO:0000313" key="2">
    <source>
        <dbReference type="Proteomes" id="UP001054902"/>
    </source>
</evidence>
<protein>
    <submittedName>
        <fullName evidence="1">Uncharacterized protein</fullName>
    </submittedName>
</protein>
<dbReference type="AlphaFoldDB" id="A0AAD3D1D7"/>
<sequence length="69" mass="7870">MSDKYDDYDWDELPADVKAAAEKLGYTKKIWDSDGEPDECDEYWKDLTAEQQAAAKLLGYTAATWDAED</sequence>
<dbReference type="Proteomes" id="UP001054902">
    <property type="component" value="Unassembled WGS sequence"/>
</dbReference>
<proteinExistence type="predicted"/>
<dbReference type="EMBL" id="BLLK01000051">
    <property type="protein sequence ID" value="GFH56067.1"/>
    <property type="molecule type" value="Genomic_DNA"/>
</dbReference>